<dbReference type="Gene3D" id="3.40.1090.10">
    <property type="entry name" value="Cytosolic phospholipase A2 catalytic domain"/>
    <property type="match status" value="2"/>
</dbReference>
<feature type="domain" description="PNPLA" evidence="3">
    <location>
        <begin position="22"/>
        <end position="212"/>
    </location>
</feature>
<feature type="short sequence motif" description="GXSXG" evidence="2">
    <location>
        <begin position="56"/>
        <end position="60"/>
    </location>
</feature>
<dbReference type="InterPro" id="IPR002641">
    <property type="entry name" value="PNPLA_dom"/>
</dbReference>
<gene>
    <name evidence="4" type="ORF">OJ962_25625</name>
</gene>
<name>A0ABT4RQQ8_9ACTN</name>
<dbReference type="Pfam" id="PF01734">
    <property type="entry name" value="Patatin"/>
    <property type="match status" value="1"/>
</dbReference>
<feature type="active site" description="Proton acceptor" evidence="2">
    <location>
        <position position="199"/>
    </location>
</feature>
<keyword evidence="2" id="KW-0378">Hydrolase</keyword>
<dbReference type="InterPro" id="IPR016035">
    <property type="entry name" value="Acyl_Trfase/lysoPLipase"/>
</dbReference>
<evidence type="ECO:0000313" key="4">
    <source>
        <dbReference type="EMBL" id="MDA0140902.1"/>
    </source>
</evidence>
<reference evidence="4" key="1">
    <citation type="submission" date="2022-10" db="EMBL/GenBank/DDBJ databases">
        <title>The WGS of Solirubrobacter sp. CPCC 204708.</title>
        <authorList>
            <person name="Jiang Z."/>
        </authorList>
    </citation>
    <scope>NUCLEOTIDE SEQUENCE</scope>
    <source>
        <strain evidence="4">CPCC 204708</strain>
    </source>
</reference>
<accession>A0ABT4RQQ8</accession>
<dbReference type="SUPFAM" id="SSF52151">
    <property type="entry name" value="FabD/lysophospholipase-like"/>
    <property type="match status" value="1"/>
</dbReference>
<evidence type="ECO:0000256" key="1">
    <source>
        <dbReference type="ARBA" id="ARBA00023098"/>
    </source>
</evidence>
<evidence type="ECO:0000313" key="5">
    <source>
        <dbReference type="Proteomes" id="UP001147700"/>
    </source>
</evidence>
<organism evidence="4 5">
    <name type="scientific">Solirubrobacter deserti</name>
    <dbReference type="NCBI Taxonomy" id="2282478"/>
    <lineage>
        <taxon>Bacteria</taxon>
        <taxon>Bacillati</taxon>
        <taxon>Actinomycetota</taxon>
        <taxon>Thermoleophilia</taxon>
        <taxon>Solirubrobacterales</taxon>
        <taxon>Solirubrobacteraceae</taxon>
        <taxon>Solirubrobacter</taxon>
    </lineage>
</organism>
<feature type="active site" description="Nucleophile" evidence="2">
    <location>
        <position position="58"/>
    </location>
</feature>
<keyword evidence="2" id="KW-0442">Lipid degradation</keyword>
<evidence type="ECO:0000256" key="2">
    <source>
        <dbReference type="PROSITE-ProRule" id="PRU01161"/>
    </source>
</evidence>
<comment type="caution">
    <text evidence="4">The sequence shown here is derived from an EMBL/GenBank/DDBJ whole genome shotgun (WGS) entry which is preliminary data.</text>
</comment>
<comment type="caution">
    <text evidence="2">Lacks conserved residue(s) required for the propagation of feature annotation.</text>
</comment>
<dbReference type="RefSeq" id="WP_270006697.1">
    <property type="nucleotide sequence ID" value="NZ_JAPCID010000047.1"/>
</dbReference>
<dbReference type="Proteomes" id="UP001147700">
    <property type="component" value="Unassembled WGS sequence"/>
</dbReference>
<sequence length="287" mass="28888">MSAAPPSGRCARADDRRGLSVALGAGGERAVAWEVGVLAGLADLGWDLRGADTILGTSAGALVAARLALGVDPRADASIHARRNPCVAPTRLPGSSFSVLGALWQAAEGSLTERRRALGAFAVAHARGDEDAFVARIGALVPTDAWPAALRVVAIDADTGERVVFGPDDGVPLARAVAASRAVPGLRPPVTIGGRRFIDGALGSATNADVLDGYAVVIVPLTSRPETAVEAVWLAALRAEVRDGLVIDADAGDVAAMGPDPMSGATAPLAVAAGRARAARVAAARVA</sequence>
<feature type="short sequence motif" description="DGA/G" evidence="2">
    <location>
        <begin position="199"/>
        <end position="201"/>
    </location>
</feature>
<protein>
    <submittedName>
        <fullName evidence="4">Patatin-like phospholipase family protein</fullName>
    </submittedName>
</protein>
<keyword evidence="1 2" id="KW-0443">Lipid metabolism</keyword>
<proteinExistence type="predicted"/>
<feature type="non-terminal residue" evidence="4">
    <location>
        <position position="287"/>
    </location>
</feature>
<evidence type="ECO:0000259" key="3">
    <source>
        <dbReference type="PROSITE" id="PS51635"/>
    </source>
</evidence>
<dbReference type="PROSITE" id="PS51635">
    <property type="entry name" value="PNPLA"/>
    <property type="match status" value="1"/>
</dbReference>
<keyword evidence="5" id="KW-1185">Reference proteome</keyword>
<dbReference type="EMBL" id="JAPCID010000047">
    <property type="protein sequence ID" value="MDA0140902.1"/>
    <property type="molecule type" value="Genomic_DNA"/>
</dbReference>